<dbReference type="KEGG" id="cgrn:4412665_01038"/>
<dbReference type="SUPFAM" id="SSF55781">
    <property type="entry name" value="GAF domain-like"/>
    <property type="match status" value="1"/>
</dbReference>
<dbReference type="PANTHER" id="PTHR34824:SF1">
    <property type="entry name" value="HEAT-INDUCIBLE TRANSCRIPTION REPRESSOR HRCA"/>
    <property type="match status" value="1"/>
</dbReference>
<evidence type="ECO:0000259" key="8">
    <source>
        <dbReference type="Pfam" id="PF08220"/>
    </source>
</evidence>
<dbReference type="PIRSF" id="PIRSF005485">
    <property type="entry name" value="HrcA"/>
    <property type="match status" value="1"/>
</dbReference>
<dbReference type="InterPro" id="IPR036388">
    <property type="entry name" value="WH-like_DNA-bd_sf"/>
</dbReference>
<dbReference type="SUPFAM" id="SSF46785">
    <property type="entry name" value="Winged helix' DNA-binding domain"/>
    <property type="match status" value="1"/>
</dbReference>
<gene>
    <name evidence="6 9" type="primary">hrcA</name>
    <name evidence="9" type="ORF">SAMEA4412665_01038</name>
</gene>
<evidence type="ECO:0000256" key="3">
    <source>
        <dbReference type="ARBA" id="ARBA00023016"/>
    </source>
</evidence>
<dbReference type="GO" id="GO:0045892">
    <property type="term" value="P:negative regulation of DNA-templated transcription"/>
    <property type="evidence" value="ECO:0007669"/>
    <property type="project" value="UniProtKB-UniRule"/>
</dbReference>
<feature type="domain" description="Heat-inducible transcription repressor HrcA C-terminal" evidence="7">
    <location>
        <begin position="103"/>
        <end position="321"/>
    </location>
</feature>
<feature type="domain" description="HTH deoR-type" evidence="8">
    <location>
        <begin position="13"/>
        <end position="62"/>
    </location>
</feature>
<dbReference type="InterPro" id="IPR029016">
    <property type="entry name" value="GAF-like_dom_sf"/>
</dbReference>
<reference evidence="9 10" key="1">
    <citation type="submission" date="2017-06" db="EMBL/GenBank/DDBJ databases">
        <authorList>
            <consortium name="Pathogen Informatics"/>
        </authorList>
    </citation>
    <scope>NUCLEOTIDE SEQUENCE [LARGE SCALE GENOMIC DNA]</scope>
    <source>
        <strain evidence="9 10">NCTC11865</strain>
    </source>
</reference>
<keyword evidence="2 6" id="KW-0805">Transcription regulation</keyword>
<evidence type="ECO:0000259" key="7">
    <source>
        <dbReference type="Pfam" id="PF01628"/>
    </source>
</evidence>
<sequence>MLDDRKLEVLKAIITDYVSSKEPVGSKALVERHGLKVSPATVRNDMAVLEDEGYITHPHTSAGRIPTDKGYRMFVDRIATVKPLSTPEKRAIATFMNGAVDLDDIVTRTVRLLAQVTRQVAIMQYPVTTSATVRHLELVSLSADRVLVVVILSSGTVEQRTIELPAHDEQDLLVLRDRIGTAVVGHPVAEAADLLSQMVDRAHPDATSHTAAVTAAVLEVLATDTSSRVVVAGVPNLTAFGAQFPTTVRPILEALEEQVVLLRLLGEVSGDLGEVTVRIGSENVDQSFQSTSLIASPYGEADMLASLGVVGPTRMDYPSTMATVRAVARYVGRFLAEG</sequence>
<dbReference type="eggNOG" id="COG1420">
    <property type="taxonomic scope" value="Bacteria"/>
</dbReference>
<keyword evidence="1 6" id="KW-0678">Repressor</keyword>
<dbReference type="Proteomes" id="UP000215332">
    <property type="component" value="Chromosome 1"/>
</dbReference>
<protein>
    <recommendedName>
        <fullName evidence="6">Heat-inducible transcription repressor HrcA</fullName>
    </recommendedName>
</protein>
<comment type="similarity">
    <text evidence="6">Belongs to the HrcA family.</text>
</comment>
<dbReference type="EMBL" id="LT906441">
    <property type="protein sequence ID" value="SNV33942.1"/>
    <property type="molecule type" value="Genomic_DNA"/>
</dbReference>
<comment type="function">
    <text evidence="5 6">Negative regulator of class I heat shock genes (grpE-dnaK-dnaJ and groELS operons). Prevents heat-shock induction of these operons.</text>
</comment>
<keyword evidence="4 6" id="KW-0804">Transcription</keyword>
<dbReference type="InterPro" id="IPR036390">
    <property type="entry name" value="WH_DNA-bd_sf"/>
</dbReference>
<evidence type="ECO:0000256" key="1">
    <source>
        <dbReference type="ARBA" id="ARBA00022491"/>
    </source>
</evidence>
<dbReference type="Pfam" id="PF08220">
    <property type="entry name" value="HTH_DeoR"/>
    <property type="match status" value="1"/>
</dbReference>
<dbReference type="InterPro" id="IPR001034">
    <property type="entry name" value="DeoR_HTH"/>
</dbReference>
<dbReference type="InterPro" id="IPR023120">
    <property type="entry name" value="WHTH_transcript_rep_HrcA_IDD"/>
</dbReference>
<name>A0A239WHN9_9ACTN</name>
<evidence type="ECO:0000313" key="9">
    <source>
        <dbReference type="EMBL" id="SNV33942.1"/>
    </source>
</evidence>
<dbReference type="Pfam" id="PF01628">
    <property type="entry name" value="HrcA"/>
    <property type="match status" value="1"/>
</dbReference>
<evidence type="ECO:0000256" key="6">
    <source>
        <dbReference type="HAMAP-Rule" id="MF_00081"/>
    </source>
</evidence>
<dbReference type="NCBIfam" id="TIGR00331">
    <property type="entry name" value="hrcA"/>
    <property type="match status" value="1"/>
</dbReference>
<proteinExistence type="inferred from homology"/>
<dbReference type="InterPro" id="IPR002571">
    <property type="entry name" value="HrcA"/>
</dbReference>
<evidence type="ECO:0000256" key="4">
    <source>
        <dbReference type="ARBA" id="ARBA00023163"/>
    </source>
</evidence>
<dbReference type="InterPro" id="IPR021153">
    <property type="entry name" value="HrcA_C"/>
</dbReference>
<organism evidence="9 10">
    <name type="scientific">Cutibacterium granulosum</name>
    <dbReference type="NCBI Taxonomy" id="33011"/>
    <lineage>
        <taxon>Bacteria</taxon>
        <taxon>Bacillati</taxon>
        <taxon>Actinomycetota</taxon>
        <taxon>Actinomycetes</taxon>
        <taxon>Propionibacteriales</taxon>
        <taxon>Propionibacteriaceae</taxon>
        <taxon>Cutibacterium</taxon>
    </lineage>
</organism>
<accession>A0A239WHN9</accession>
<dbReference type="GO" id="GO:0003700">
    <property type="term" value="F:DNA-binding transcription factor activity"/>
    <property type="evidence" value="ECO:0007669"/>
    <property type="project" value="InterPro"/>
</dbReference>
<dbReference type="GO" id="GO:0003677">
    <property type="term" value="F:DNA binding"/>
    <property type="evidence" value="ECO:0007669"/>
    <property type="project" value="InterPro"/>
</dbReference>
<dbReference type="AlphaFoldDB" id="A0A239WHN9"/>
<dbReference type="RefSeq" id="WP_021105378.1">
    <property type="nucleotide sequence ID" value="NZ_LT906441.1"/>
</dbReference>
<evidence type="ECO:0000256" key="2">
    <source>
        <dbReference type="ARBA" id="ARBA00023015"/>
    </source>
</evidence>
<dbReference type="FunFam" id="1.10.10.10:FF:000049">
    <property type="entry name" value="Heat-inducible transcription repressor HrcA"/>
    <property type="match status" value="1"/>
</dbReference>
<dbReference type="Gene3D" id="3.30.390.60">
    <property type="entry name" value="Heat-inducible transcription repressor hrca homolog, domain 3"/>
    <property type="match status" value="1"/>
</dbReference>
<dbReference type="Gene3D" id="3.30.450.40">
    <property type="match status" value="1"/>
</dbReference>
<dbReference type="PANTHER" id="PTHR34824">
    <property type="entry name" value="HEAT-INDUCIBLE TRANSCRIPTION REPRESSOR HRCA"/>
    <property type="match status" value="1"/>
</dbReference>
<evidence type="ECO:0000256" key="5">
    <source>
        <dbReference type="ARBA" id="ARBA00055319"/>
    </source>
</evidence>
<keyword evidence="3 6" id="KW-0346">Stress response</keyword>
<dbReference type="Gene3D" id="1.10.10.10">
    <property type="entry name" value="Winged helix-like DNA-binding domain superfamily/Winged helix DNA-binding domain"/>
    <property type="match status" value="1"/>
</dbReference>
<evidence type="ECO:0000313" key="10">
    <source>
        <dbReference type="Proteomes" id="UP000215332"/>
    </source>
</evidence>
<dbReference type="HAMAP" id="MF_00081">
    <property type="entry name" value="HrcA"/>
    <property type="match status" value="1"/>
</dbReference>